<dbReference type="InterPro" id="IPR011055">
    <property type="entry name" value="Dup_hybrid_motif"/>
</dbReference>
<dbReference type="InterPro" id="IPR016047">
    <property type="entry name" value="M23ase_b-sheet_dom"/>
</dbReference>
<evidence type="ECO:0000313" key="2">
    <source>
        <dbReference type="EMBL" id="SVA24864.1"/>
    </source>
</evidence>
<evidence type="ECO:0000259" key="1">
    <source>
        <dbReference type="Pfam" id="PF01551"/>
    </source>
</evidence>
<dbReference type="CDD" id="cd12797">
    <property type="entry name" value="M23_peptidase"/>
    <property type="match status" value="1"/>
</dbReference>
<dbReference type="PANTHER" id="PTHR21666">
    <property type="entry name" value="PEPTIDASE-RELATED"/>
    <property type="match status" value="1"/>
</dbReference>
<protein>
    <recommendedName>
        <fullName evidence="1">M23ase beta-sheet core domain-containing protein</fullName>
    </recommendedName>
</protein>
<name>A0A381UA79_9ZZZZ</name>
<dbReference type="GO" id="GO:0004222">
    <property type="term" value="F:metalloendopeptidase activity"/>
    <property type="evidence" value="ECO:0007669"/>
    <property type="project" value="TreeGrafter"/>
</dbReference>
<dbReference type="PANTHER" id="PTHR21666:SF285">
    <property type="entry name" value="M23 FAMILY METALLOPEPTIDASE"/>
    <property type="match status" value="1"/>
</dbReference>
<accession>A0A381UA79</accession>
<feature type="domain" description="M23ase beta-sheet core" evidence="1">
    <location>
        <begin position="163"/>
        <end position="258"/>
    </location>
</feature>
<dbReference type="Pfam" id="PF01551">
    <property type="entry name" value="Peptidase_M23"/>
    <property type="match status" value="1"/>
</dbReference>
<proteinExistence type="predicted"/>
<reference evidence="2" key="1">
    <citation type="submission" date="2018-05" db="EMBL/GenBank/DDBJ databases">
        <authorList>
            <person name="Lanie J.A."/>
            <person name="Ng W.-L."/>
            <person name="Kazmierczak K.M."/>
            <person name="Andrzejewski T.M."/>
            <person name="Davidsen T.M."/>
            <person name="Wayne K.J."/>
            <person name="Tettelin H."/>
            <person name="Glass J.I."/>
            <person name="Rusch D."/>
            <person name="Podicherti R."/>
            <person name="Tsui H.-C.T."/>
            <person name="Winkler M.E."/>
        </authorList>
    </citation>
    <scope>NUCLEOTIDE SEQUENCE</scope>
</reference>
<dbReference type="AlphaFoldDB" id="A0A381UA79"/>
<sequence>MFKILFFFILLLSSNAFALNFDGKFIQGHFIIGKTYPKTKVWIDKRQVKVTKDGYFVFGLDRDRKYDVVITLNKDGNREKVIKKVQKRKYKIQKIDGLPEKKVTPPKEIYERIKKENKLIANARAVESNLIFFKNKFMVPVENYIISGVYGSQRILNGKPKWPHYGLDFAAEEGTKIKAMLDGTVTLVEPDLFYTGGTLIFDHGHGISTLYMHMEKLFVKKGQKVKQGDIIGTVGSTGRATGAHLDVRLNWFGTRLDPMTALNIK</sequence>
<dbReference type="Gene3D" id="2.70.70.10">
    <property type="entry name" value="Glucose Permease (Domain IIA)"/>
    <property type="match status" value="1"/>
</dbReference>
<gene>
    <name evidence="2" type="ORF">METZ01_LOCUS77718</name>
</gene>
<dbReference type="InterPro" id="IPR050570">
    <property type="entry name" value="Cell_wall_metabolism_enzyme"/>
</dbReference>
<organism evidence="2">
    <name type="scientific">marine metagenome</name>
    <dbReference type="NCBI Taxonomy" id="408172"/>
    <lineage>
        <taxon>unclassified sequences</taxon>
        <taxon>metagenomes</taxon>
        <taxon>ecological metagenomes</taxon>
    </lineage>
</organism>
<dbReference type="EMBL" id="UINC01006000">
    <property type="protein sequence ID" value="SVA24864.1"/>
    <property type="molecule type" value="Genomic_DNA"/>
</dbReference>
<dbReference type="SUPFAM" id="SSF51261">
    <property type="entry name" value="Duplicated hybrid motif"/>
    <property type="match status" value="1"/>
</dbReference>